<dbReference type="PANTHER" id="PTHR46211:SF1">
    <property type="entry name" value="GLYCEROPHOSPHODIESTER PHOSPHODIESTERASE, CYTOPLASMIC"/>
    <property type="match status" value="1"/>
</dbReference>
<dbReference type="PROSITE" id="PS51704">
    <property type="entry name" value="GP_PDE"/>
    <property type="match status" value="1"/>
</dbReference>
<reference evidence="2" key="1">
    <citation type="journal article" date="2020" name="Nature">
        <title>Giant virus diversity and host interactions through global metagenomics.</title>
        <authorList>
            <person name="Schulz F."/>
            <person name="Roux S."/>
            <person name="Paez-Espino D."/>
            <person name="Jungbluth S."/>
            <person name="Walsh D.A."/>
            <person name="Denef V.J."/>
            <person name="McMahon K.D."/>
            <person name="Konstantinidis K.T."/>
            <person name="Eloe-Fadrosh E.A."/>
            <person name="Kyrpides N.C."/>
            <person name="Woyke T."/>
        </authorList>
    </citation>
    <scope>NUCLEOTIDE SEQUENCE</scope>
    <source>
        <strain evidence="2">GVMAG-M-3300001348-25</strain>
    </source>
</reference>
<protein>
    <recommendedName>
        <fullName evidence="1">GP-PDE domain-containing protein</fullName>
    </recommendedName>
</protein>
<dbReference type="Pfam" id="PF03009">
    <property type="entry name" value="GDPD"/>
    <property type="match status" value="1"/>
</dbReference>
<dbReference type="GO" id="GO:0006629">
    <property type="term" value="P:lipid metabolic process"/>
    <property type="evidence" value="ECO:0007669"/>
    <property type="project" value="InterPro"/>
</dbReference>
<dbReference type="InterPro" id="IPR017946">
    <property type="entry name" value="PLC-like_Pdiesterase_TIM-brl"/>
</dbReference>
<proteinExistence type="predicted"/>
<evidence type="ECO:0000313" key="2">
    <source>
        <dbReference type="EMBL" id="QHT28166.1"/>
    </source>
</evidence>
<dbReference type="AlphaFoldDB" id="A0A6C0EG63"/>
<evidence type="ECO:0000259" key="1">
    <source>
        <dbReference type="PROSITE" id="PS51704"/>
    </source>
</evidence>
<organism evidence="2">
    <name type="scientific">viral metagenome</name>
    <dbReference type="NCBI Taxonomy" id="1070528"/>
    <lineage>
        <taxon>unclassified sequences</taxon>
        <taxon>metagenomes</taxon>
        <taxon>organismal metagenomes</taxon>
    </lineage>
</organism>
<dbReference type="InterPro" id="IPR030395">
    <property type="entry name" value="GP_PDE_dom"/>
</dbReference>
<dbReference type="EMBL" id="MN738852">
    <property type="protein sequence ID" value="QHT28166.1"/>
    <property type="molecule type" value="Genomic_DNA"/>
</dbReference>
<dbReference type="GO" id="GO:0008081">
    <property type="term" value="F:phosphoric diester hydrolase activity"/>
    <property type="evidence" value="ECO:0007669"/>
    <property type="project" value="InterPro"/>
</dbReference>
<feature type="domain" description="GP-PDE" evidence="1">
    <location>
        <begin position="4"/>
        <end position="217"/>
    </location>
</feature>
<dbReference type="SUPFAM" id="SSF51695">
    <property type="entry name" value="PLC-like phosphodiesterases"/>
    <property type="match status" value="1"/>
</dbReference>
<sequence length="217" mass="25894">MCQVTKIAHRGYSDIYKDNTMEAFKKAVERDFDMIEMDLQLCKDDIIIIYHDPYINKQFVENLTIEQIKKLDSDIMTFEEFIHKFDYTKIALYLDLKGSNKLAEILHNFINTHNVNYHKMYFASFNLHHLQKLIEFDKTYNLGFITHNHLMNDMFDFVIRKFNLQFIAISWNMLDHSTIDYIQSCNVNVYAYTADKPFILEAIKKYNIDGIVSNIRI</sequence>
<dbReference type="PANTHER" id="PTHR46211">
    <property type="entry name" value="GLYCEROPHOSPHORYL DIESTER PHOSPHODIESTERASE"/>
    <property type="match status" value="1"/>
</dbReference>
<name>A0A6C0EG63_9ZZZZ</name>
<dbReference type="Gene3D" id="3.20.20.190">
    <property type="entry name" value="Phosphatidylinositol (PI) phosphodiesterase"/>
    <property type="match status" value="1"/>
</dbReference>
<accession>A0A6C0EG63</accession>